<organism evidence="1">
    <name type="scientific">Amphimedon queenslandica</name>
    <name type="common">Sponge</name>
    <dbReference type="NCBI Taxonomy" id="400682"/>
    <lineage>
        <taxon>Eukaryota</taxon>
        <taxon>Metazoa</taxon>
        <taxon>Porifera</taxon>
        <taxon>Demospongiae</taxon>
        <taxon>Heteroscleromorpha</taxon>
        <taxon>Haplosclerida</taxon>
        <taxon>Niphatidae</taxon>
        <taxon>Amphimedon</taxon>
    </lineage>
</organism>
<evidence type="ECO:0000313" key="1">
    <source>
        <dbReference type="EnsemblMetazoa" id="Aqu2.1.41316_001"/>
    </source>
</evidence>
<name>A0A1X7VLQ7_AMPQE</name>
<dbReference type="EnsemblMetazoa" id="Aqu2.1.41316_001">
    <property type="protein sequence ID" value="Aqu2.1.41316_001"/>
    <property type="gene ID" value="Aqu2.1.41316"/>
</dbReference>
<sequence length="37" mass="4173">MNQSLGRALHKISYKSSSASLQCRMRGLEYTCAYCSK</sequence>
<dbReference type="AlphaFoldDB" id="A0A1X7VLQ7"/>
<dbReference type="InParanoid" id="A0A1X7VLQ7"/>
<protein>
    <submittedName>
        <fullName evidence="1">Uncharacterized protein</fullName>
    </submittedName>
</protein>
<proteinExistence type="predicted"/>
<accession>A0A1X7VLQ7</accession>
<reference evidence="1" key="1">
    <citation type="submission" date="2017-05" db="UniProtKB">
        <authorList>
            <consortium name="EnsemblMetazoa"/>
        </authorList>
    </citation>
    <scope>IDENTIFICATION</scope>
</reference>